<dbReference type="EMBL" id="JASSZA010000006">
    <property type="protein sequence ID" value="KAK2108552.1"/>
    <property type="molecule type" value="Genomic_DNA"/>
</dbReference>
<protein>
    <recommendedName>
        <fullName evidence="2 9">Chromatin modification-related protein MEAF6</fullName>
    </recommendedName>
</protein>
<reference evidence="11 12" key="1">
    <citation type="submission" date="2023-05" db="EMBL/GenBank/DDBJ databases">
        <title>B98-5 Cell Line De Novo Hybrid Assembly: An Optical Mapping Approach.</title>
        <authorList>
            <person name="Kananen K."/>
            <person name="Auerbach J.A."/>
            <person name="Kautto E."/>
            <person name="Blachly J.S."/>
        </authorList>
    </citation>
    <scope>NUCLEOTIDE SEQUENCE [LARGE SCALE GENOMIC DNA]</scope>
    <source>
        <strain evidence="11">B95-8</strain>
        <tissue evidence="11">Cell line</tissue>
    </source>
</reference>
<comment type="function">
    <text evidence="8 9">Component of the NuA4 histone acetyltransferase complex which is involved in transcriptional activation of select genes principally by acetylation of nucleosomal histone H4 and H2A. This modification may both alter nucleosome - DNA interactions and promote interaction of the modified histones with other proteins which positively regulate transcription. Component of HBO1 complexes, which specifically mediate acetylation of histone H3 at 'Lys-14' (H3K14ac), and have reduced activity toward histone H4. Component of the MOZ/MORF complex which has a histone H3 acetyltransferase activity.</text>
</comment>
<feature type="compositionally biased region" description="Polar residues" evidence="10">
    <location>
        <begin position="1"/>
        <end position="10"/>
    </location>
</feature>
<comment type="subcellular location">
    <subcellularLocation>
        <location evidence="9">Nucleus</location>
        <location evidence="9">Nucleolus</location>
    </subcellularLocation>
    <subcellularLocation>
        <location evidence="9">Chromosome</location>
        <location evidence="9">Centromere</location>
        <location evidence="9">Kinetochore</location>
    </subcellularLocation>
</comment>
<evidence type="ECO:0000256" key="8">
    <source>
        <dbReference type="ARBA" id="ARBA00046129"/>
    </source>
</evidence>
<keyword evidence="5" id="KW-0175">Coiled coil</keyword>
<evidence type="ECO:0000256" key="4">
    <source>
        <dbReference type="ARBA" id="ARBA00023015"/>
    </source>
</evidence>
<name>A0ABQ9VH44_SAGOE</name>
<evidence type="ECO:0000313" key="11">
    <source>
        <dbReference type="EMBL" id="KAK2108552.1"/>
    </source>
</evidence>
<keyword evidence="9" id="KW-0010">Activator</keyword>
<evidence type="ECO:0000313" key="12">
    <source>
        <dbReference type="Proteomes" id="UP001266305"/>
    </source>
</evidence>
<keyword evidence="9" id="KW-0158">Chromosome</keyword>
<evidence type="ECO:0000256" key="5">
    <source>
        <dbReference type="ARBA" id="ARBA00023054"/>
    </source>
</evidence>
<comment type="similarity">
    <text evidence="1 9">Belongs to the EAF6 family.</text>
</comment>
<proteinExistence type="inferred from homology"/>
<keyword evidence="4 9" id="KW-0805">Transcription regulation</keyword>
<evidence type="ECO:0000256" key="9">
    <source>
        <dbReference type="RuleBase" id="RU368022"/>
    </source>
</evidence>
<dbReference type="InterPro" id="IPR015418">
    <property type="entry name" value="Eaf6"/>
</dbReference>
<comment type="caution">
    <text evidence="11">The sequence shown here is derived from an EMBL/GenBank/DDBJ whole genome shotgun (WGS) entry which is preliminary data.</text>
</comment>
<evidence type="ECO:0000256" key="3">
    <source>
        <dbReference type="ARBA" id="ARBA00022853"/>
    </source>
</evidence>
<evidence type="ECO:0000256" key="6">
    <source>
        <dbReference type="ARBA" id="ARBA00023163"/>
    </source>
</evidence>
<gene>
    <name evidence="11" type="ORF">P7K49_013717</name>
</gene>
<comment type="subunit">
    <text evidence="9">Component of the NuA4 histone acetyltransferase complex. Component of the hbo1 complex. Component of the moz/morf complex.</text>
</comment>
<keyword evidence="3 9" id="KW-0156">Chromatin regulator</keyword>
<dbReference type="Proteomes" id="UP001266305">
    <property type="component" value="Unassembled WGS sequence"/>
</dbReference>
<keyword evidence="9" id="KW-0137">Centromere</keyword>
<feature type="compositionally biased region" description="Pro residues" evidence="10">
    <location>
        <begin position="31"/>
        <end position="45"/>
    </location>
</feature>
<evidence type="ECO:0000256" key="1">
    <source>
        <dbReference type="ARBA" id="ARBA00010916"/>
    </source>
</evidence>
<dbReference type="PANTHER" id="PTHR13476">
    <property type="entry name" value="CHROMATIN MODIFICATION-RELATED PROTEIN MEAF6"/>
    <property type="match status" value="1"/>
</dbReference>
<accession>A0ABQ9VH44</accession>
<organism evidence="11 12">
    <name type="scientific">Saguinus oedipus</name>
    <name type="common">Cotton-top tamarin</name>
    <name type="synonym">Oedipomidas oedipus</name>
    <dbReference type="NCBI Taxonomy" id="9490"/>
    <lineage>
        <taxon>Eukaryota</taxon>
        <taxon>Metazoa</taxon>
        <taxon>Chordata</taxon>
        <taxon>Craniata</taxon>
        <taxon>Vertebrata</taxon>
        <taxon>Euteleostomi</taxon>
        <taxon>Mammalia</taxon>
        <taxon>Eutheria</taxon>
        <taxon>Euarchontoglires</taxon>
        <taxon>Primates</taxon>
        <taxon>Haplorrhini</taxon>
        <taxon>Platyrrhini</taxon>
        <taxon>Cebidae</taxon>
        <taxon>Callitrichinae</taxon>
        <taxon>Saguinus</taxon>
    </lineage>
</organism>
<feature type="region of interest" description="Disordered" evidence="10">
    <location>
        <begin position="1"/>
        <end position="57"/>
    </location>
</feature>
<keyword evidence="6 9" id="KW-0804">Transcription</keyword>
<dbReference type="Pfam" id="PF09340">
    <property type="entry name" value="NuA4"/>
    <property type="match status" value="1"/>
</dbReference>
<evidence type="ECO:0000256" key="2">
    <source>
        <dbReference type="ARBA" id="ARBA00019141"/>
    </source>
</evidence>
<evidence type="ECO:0000256" key="10">
    <source>
        <dbReference type="SAM" id="MobiDB-lite"/>
    </source>
</evidence>
<sequence length="300" mass="32812">MTEPNASSKSQRVRVQPCPASSRLFSSPWTPTAPAPPVTPAPAPTPASAKSANAPPARKAAAPAALWAVPSVPRAASAKEHWTSAAAAPDARTALLPYHMQGQIEAEGEKAALMAKLLYSQHSDAQLGAARQIPDTRWELVELVKQSRSSRNNTNLEQQIYAFEGSYVEDTQMYDNITPGWDRYVTNQIKTPIAKMIEGIGSLRKLSSSSVNPVTSAAAEVRWQEFRSSSLKRGSQKVGQKVTLLQTSKVRETSPARRTLRIWMDLFRERNFRSLPHLLPQGVTTAAIKHKRIKTGTGLI</sequence>
<keyword evidence="9" id="KW-0995">Kinetochore</keyword>
<keyword evidence="12" id="KW-1185">Reference proteome</keyword>
<evidence type="ECO:0000256" key="7">
    <source>
        <dbReference type="ARBA" id="ARBA00023242"/>
    </source>
</evidence>
<feature type="compositionally biased region" description="Low complexity" evidence="10">
    <location>
        <begin position="46"/>
        <end position="57"/>
    </location>
</feature>
<keyword evidence="7 9" id="KW-0539">Nucleus</keyword>